<gene>
    <name evidence="1" type="ORF">ACFYTF_24495</name>
</gene>
<dbReference type="EMBL" id="JBIAMX010000017">
    <property type="protein sequence ID" value="MFF0546002.1"/>
    <property type="molecule type" value="Genomic_DNA"/>
</dbReference>
<reference evidence="1 2" key="1">
    <citation type="submission" date="2024-10" db="EMBL/GenBank/DDBJ databases">
        <title>The Natural Products Discovery Center: Release of the First 8490 Sequenced Strains for Exploring Actinobacteria Biosynthetic Diversity.</title>
        <authorList>
            <person name="Kalkreuter E."/>
            <person name="Kautsar S.A."/>
            <person name="Yang D."/>
            <person name="Bader C.D."/>
            <person name="Teijaro C.N."/>
            <person name="Fluegel L."/>
            <person name="Davis C.M."/>
            <person name="Simpson J.R."/>
            <person name="Lauterbach L."/>
            <person name="Steele A.D."/>
            <person name="Gui C."/>
            <person name="Meng S."/>
            <person name="Li G."/>
            <person name="Viehrig K."/>
            <person name="Ye F."/>
            <person name="Su P."/>
            <person name="Kiefer A.F."/>
            <person name="Nichols A."/>
            <person name="Cepeda A.J."/>
            <person name="Yan W."/>
            <person name="Fan B."/>
            <person name="Jiang Y."/>
            <person name="Adhikari A."/>
            <person name="Zheng C.-J."/>
            <person name="Schuster L."/>
            <person name="Cowan T.M."/>
            <person name="Smanski M.J."/>
            <person name="Chevrette M.G."/>
            <person name="De Carvalho L.P.S."/>
            <person name="Shen B."/>
        </authorList>
    </citation>
    <scope>NUCLEOTIDE SEQUENCE [LARGE SCALE GENOMIC DNA]</scope>
    <source>
        <strain evidence="1 2">NPDC004045</strain>
    </source>
</reference>
<accession>A0ABW6PUN2</accession>
<sequence>MNVLPNVPEADLIEQQTFVRDDDRDLGLDPGAVRVAADHGIESADLADRIEQAWSTPYADDDDDFSCLAC</sequence>
<protein>
    <submittedName>
        <fullName evidence="1">Uncharacterized protein</fullName>
    </submittedName>
</protein>
<name>A0ABW6PUN2_9NOCA</name>
<keyword evidence="2" id="KW-1185">Reference proteome</keyword>
<organism evidence="1 2">
    <name type="scientific">Nocardia thailandica</name>
    <dbReference type="NCBI Taxonomy" id="257275"/>
    <lineage>
        <taxon>Bacteria</taxon>
        <taxon>Bacillati</taxon>
        <taxon>Actinomycetota</taxon>
        <taxon>Actinomycetes</taxon>
        <taxon>Mycobacteriales</taxon>
        <taxon>Nocardiaceae</taxon>
        <taxon>Nocardia</taxon>
    </lineage>
</organism>
<evidence type="ECO:0000313" key="1">
    <source>
        <dbReference type="EMBL" id="MFF0546002.1"/>
    </source>
</evidence>
<dbReference type="RefSeq" id="WP_043650862.1">
    <property type="nucleotide sequence ID" value="NZ_JBIAMX010000017.1"/>
</dbReference>
<evidence type="ECO:0000313" key="2">
    <source>
        <dbReference type="Proteomes" id="UP001601444"/>
    </source>
</evidence>
<comment type="caution">
    <text evidence="1">The sequence shown here is derived from an EMBL/GenBank/DDBJ whole genome shotgun (WGS) entry which is preliminary data.</text>
</comment>
<proteinExistence type="predicted"/>
<dbReference type="Proteomes" id="UP001601444">
    <property type="component" value="Unassembled WGS sequence"/>
</dbReference>